<evidence type="ECO:0000313" key="2">
    <source>
        <dbReference type="EMBL" id="TCO08104.1"/>
    </source>
</evidence>
<proteinExistence type="predicted"/>
<evidence type="ECO:0000256" key="1">
    <source>
        <dbReference type="SAM" id="MobiDB-lite"/>
    </source>
</evidence>
<gene>
    <name evidence="2" type="ORF">EV644_14913</name>
</gene>
<sequence>MPHQDPDEAETTTTKAQGATGPQLRRVQVWFGRRVIAELIAEPAAANQYAAAMDRRFAGLRITNDPAPGTT</sequence>
<comment type="caution">
    <text evidence="2">The sequence shown here is derived from an EMBL/GenBank/DDBJ whole genome shotgun (WGS) entry which is preliminary data.</text>
</comment>
<name>A0ABY2B5X7_9ACTN</name>
<dbReference type="Proteomes" id="UP000295818">
    <property type="component" value="Unassembled WGS sequence"/>
</dbReference>
<reference evidence="2 3" key="1">
    <citation type="journal article" date="2015" name="Stand. Genomic Sci.">
        <title>Genomic Encyclopedia of Bacterial and Archaeal Type Strains, Phase III: the genomes of soil and plant-associated and newly described type strains.</title>
        <authorList>
            <person name="Whitman W.B."/>
            <person name="Woyke T."/>
            <person name="Klenk H.P."/>
            <person name="Zhou Y."/>
            <person name="Lilburn T.G."/>
            <person name="Beck B.J."/>
            <person name="De Vos P."/>
            <person name="Vandamme P."/>
            <person name="Eisen J.A."/>
            <person name="Garrity G."/>
            <person name="Hugenholtz P."/>
            <person name="Kyrpides N.C."/>
        </authorList>
    </citation>
    <scope>NUCLEOTIDE SEQUENCE [LARGE SCALE GENOMIC DNA]</scope>
    <source>
        <strain evidence="2 3">VKM Ac-2538</strain>
    </source>
</reference>
<organism evidence="2 3">
    <name type="scientific">Kribbella orskensis</name>
    <dbReference type="NCBI Taxonomy" id="2512216"/>
    <lineage>
        <taxon>Bacteria</taxon>
        <taxon>Bacillati</taxon>
        <taxon>Actinomycetota</taxon>
        <taxon>Actinomycetes</taxon>
        <taxon>Propionibacteriales</taxon>
        <taxon>Kribbellaceae</taxon>
        <taxon>Kribbella</taxon>
    </lineage>
</organism>
<protein>
    <submittedName>
        <fullName evidence="2">Uncharacterized protein</fullName>
    </submittedName>
</protein>
<feature type="region of interest" description="Disordered" evidence="1">
    <location>
        <begin position="1"/>
        <end position="23"/>
    </location>
</feature>
<keyword evidence="3" id="KW-1185">Reference proteome</keyword>
<dbReference type="EMBL" id="SLWM01000049">
    <property type="protein sequence ID" value="TCO08104.1"/>
    <property type="molecule type" value="Genomic_DNA"/>
</dbReference>
<accession>A0ABY2B5X7</accession>
<evidence type="ECO:0000313" key="3">
    <source>
        <dbReference type="Proteomes" id="UP000295818"/>
    </source>
</evidence>